<reference evidence="6" key="1">
    <citation type="journal article" date="2020" name="Nat. Commun.">
        <title>Large-scale genome sequencing of mycorrhizal fungi provides insights into the early evolution of symbiotic traits.</title>
        <authorList>
            <person name="Miyauchi S."/>
            <person name="Kiss E."/>
            <person name="Kuo A."/>
            <person name="Drula E."/>
            <person name="Kohler A."/>
            <person name="Sanchez-Garcia M."/>
            <person name="Morin E."/>
            <person name="Andreopoulos B."/>
            <person name="Barry K.W."/>
            <person name="Bonito G."/>
            <person name="Buee M."/>
            <person name="Carver A."/>
            <person name="Chen C."/>
            <person name="Cichocki N."/>
            <person name="Clum A."/>
            <person name="Culley D."/>
            <person name="Crous P.W."/>
            <person name="Fauchery L."/>
            <person name="Girlanda M."/>
            <person name="Hayes R.D."/>
            <person name="Keri Z."/>
            <person name="LaButti K."/>
            <person name="Lipzen A."/>
            <person name="Lombard V."/>
            <person name="Magnuson J."/>
            <person name="Maillard F."/>
            <person name="Murat C."/>
            <person name="Nolan M."/>
            <person name="Ohm R.A."/>
            <person name="Pangilinan J."/>
            <person name="Pereira M.F."/>
            <person name="Perotto S."/>
            <person name="Peter M."/>
            <person name="Pfister S."/>
            <person name="Riley R."/>
            <person name="Sitrit Y."/>
            <person name="Stielow J.B."/>
            <person name="Szollosi G."/>
            <person name="Zifcakova L."/>
            <person name="Stursova M."/>
            <person name="Spatafora J.W."/>
            <person name="Tedersoo L."/>
            <person name="Vaario L.M."/>
            <person name="Yamada A."/>
            <person name="Yan M."/>
            <person name="Wang P."/>
            <person name="Xu J."/>
            <person name="Bruns T."/>
            <person name="Baldrian P."/>
            <person name="Vilgalys R."/>
            <person name="Dunand C."/>
            <person name="Henrissat B."/>
            <person name="Grigoriev I.V."/>
            <person name="Hibbett D."/>
            <person name="Nagy L.G."/>
            <person name="Martin F.M."/>
        </authorList>
    </citation>
    <scope>NUCLEOTIDE SEQUENCE</scope>
    <source>
        <strain evidence="6">UH-Tt-Lm1</strain>
    </source>
</reference>
<dbReference type="GO" id="GO:0051536">
    <property type="term" value="F:iron-sulfur cluster binding"/>
    <property type="evidence" value="ECO:0007669"/>
    <property type="project" value="UniProtKB-KW"/>
</dbReference>
<keyword evidence="3" id="KW-0067">ATP-binding</keyword>
<proteinExistence type="predicted"/>
<sequence>MLVDPPPGTSDGHLRVVKDIVGCARAVLITTPEEFALQDVRREIDFCQKIFKPTTGRAKDWPRKLGWSCSAPFRLTRGWVKAPTTR</sequence>
<evidence type="ECO:0000256" key="5">
    <source>
        <dbReference type="ARBA" id="ARBA00023014"/>
    </source>
</evidence>
<dbReference type="GO" id="GO:0046872">
    <property type="term" value="F:metal ion binding"/>
    <property type="evidence" value="ECO:0007669"/>
    <property type="project" value="UniProtKB-KW"/>
</dbReference>
<name>A0A9P6L831_9AGAM</name>
<organism evidence="6 7">
    <name type="scientific">Thelephora terrestris</name>
    <dbReference type="NCBI Taxonomy" id="56493"/>
    <lineage>
        <taxon>Eukaryota</taxon>
        <taxon>Fungi</taxon>
        <taxon>Dikarya</taxon>
        <taxon>Basidiomycota</taxon>
        <taxon>Agaricomycotina</taxon>
        <taxon>Agaricomycetes</taxon>
        <taxon>Thelephorales</taxon>
        <taxon>Thelephoraceae</taxon>
        <taxon>Thelephora</taxon>
    </lineage>
</organism>
<dbReference type="GO" id="GO:0140663">
    <property type="term" value="F:ATP-dependent FeS chaperone activity"/>
    <property type="evidence" value="ECO:0007669"/>
    <property type="project" value="InterPro"/>
</dbReference>
<evidence type="ECO:0000256" key="1">
    <source>
        <dbReference type="ARBA" id="ARBA00022723"/>
    </source>
</evidence>
<evidence type="ECO:0000256" key="2">
    <source>
        <dbReference type="ARBA" id="ARBA00022741"/>
    </source>
</evidence>
<evidence type="ECO:0000313" key="7">
    <source>
        <dbReference type="Proteomes" id="UP000736335"/>
    </source>
</evidence>
<keyword evidence="2" id="KW-0547">Nucleotide-binding</keyword>
<evidence type="ECO:0000256" key="4">
    <source>
        <dbReference type="ARBA" id="ARBA00023004"/>
    </source>
</evidence>
<keyword evidence="7" id="KW-1185">Reference proteome</keyword>
<dbReference type="PANTHER" id="PTHR23264">
    <property type="entry name" value="NUCLEOTIDE-BINDING PROTEIN NBP35 YEAST -RELATED"/>
    <property type="match status" value="1"/>
</dbReference>
<accession>A0A9P6L831</accession>
<evidence type="ECO:0000256" key="3">
    <source>
        <dbReference type="ARBA" id="ARBA00022840"/>
    </source>
</evidence>
<dbReference type="PANTHER" id="PTHR23264:SF35">
    <property type="entry name" value="CYTOSOLIC FE-S CLUSTER ASSEMBLY FACTOR NUBP1"/>
    <property type="match status" value="1"/>
</dbReference>
<dbReference type="InterPro" id="IPR027417">
    <property type="entry name" value="P-loop_NTPase"/>
</dbReference>
<dbReference type="GO" id="GO:0016226">
    <property type="term" value="P:iron-sulfur cluster assembly"/>
    <property type="evidence" value="ECO:0007669"/>
    <property type="project" value="InterPro"/>
</dbReference>
<dbReference type="InterPro" id="IPR019591">
    <property type="entry name" value="Mrp/NBP35_ATP-bd"/>
</dbReference>
<dbReference type="AlphaFoldDB" id="A0A9P6L831"/>
<keyword evidence="1" id="KW-0479">Metal-binding</keyword>
<evidence type="ECO:0000313" key="6">
    <source>
        <dbReference type="EMBL" id="KAF9786280.1"/>
    </source>
</evidence>
<dbReference type="OrthoDB" id="1741334at2759"/>
<dbReference type="GO" id="GO:0005524">
    <property type="term" value="F:ATP binding"/>
    <property type="evidence" value="ECO:0007669"/>
    <property type="project" value="UniProtKB-KW"/>
</dbReference>
<keyword evidence="4" id="KW-0408">Iron</keyword>
<dbReference type="InterPro" id="IPR033756">
    <property type="entry name" value="YlxH/NBP35"/>
</dbReference>
<dbReference type="EMBL" id="WIUZ02000006">
    <property type="protein sequence ID" value="KAF9786280.1"/>
    <property type="molecule type" value="Genomic_DNA"/>
</dbReference>
<dbReference type="GO" id="GO:0005829">
    <property type="term" value="C:cytosol"/>
    <property type="evidence" value="ECO:0007669"/>
    <property type="project" value="TreeGrafter"/>
</dbReference>
<gene>
    <name evidence="6" type="ORF">BJ322DRAFT_1058679</name>
</gene>
<dbReference type="Pfam" id="PF10609">
    <property type="entry name" value="ParA"/>
    <property type="match status" value="1"/>
</dbReference>
<dbReference type="Proteomes" id="UP000736335">
    <property type="component" value="Unassembled WGS sequence"/>
</dbReference>
<reference evidence="6" key="2">
    <citation type="submission" date="2020-11" db="EMBL/GenBank/DDBJ databases">
        <authorList>
            <consortium name="DOE Joint Genome Institute"/>
            <person name="Kuo A."/>
            <person name="Miyauchi S."/>
            <person name="Kiss E."/>
            <person name="Drula E."/>
            <person name="Kohler A."/>
            <person name="Sanchez-Garcia M."/>
            <person name="Andreopoulos B."/>
            <person name="Barry K.W."/>
            <person name="Bonito G."/>
            <person name="Buee M."/>
            <person name="Carver A."/>
            <person name="Chen C."/>
            <person name="Cichocki N."/>
            <person name="Clum A."/>
            <person name="Culley D."/>
            <person name="Crous P.W."/>
            <person name="Fauchery L."/>
            <person name="Girlanda M."/>
            <person name="Hayes R."/>
            <person name="Keri Z."/>
            <person name="Labutti K."/>
            <person name="Lipzen A."/>
            <person name="Lombard V."/>
            <person name="Magnuson J."/>
            <person name="Maillard F."/>
            <person name="Morin E."/>
            <person name="Murat C."/>
            <person name="Nolan M."/>
            <person name="Ohm R."/>
            <person name="Pangilinan J."/>
            <person name="Pereira M."/>
            <person name="Perotto S."/>
            <person name="Peter M."/>
            <person name="Riley R."/>
            <person name="Sitrit Y."/>
            <person name="Stielow B."/>
            <person name="Szollosi G."/>
            <person name="Zifcakova L."/>
            <person name="Stursova M."/>
            <person name="Spatafora J.W."/>
            <person name="Tedersoo L."/>
            <person name="Vaario L.-M."/>
            <person name="Yamada A."/>
            <person name="Yan M."/>
            <person name="Wang P."/>
            <person name="Xu J."/>
            <person name="Bruns T."/>
            <person name="Baldrian P."/>
            <person name="Vilgalys R."/>
            <person name="Henrissat B."/>
            <person name="Grigoriev I.V."/>
            <person name="Hibbett D."/>
            <person name="Nagy L.G."/>
            <person name="Martin F.M."/>
        </authorList>
    </citation>
    <scope>NUCLEOTIDE SEQUENCE</scope>
    <source>
        <strain evidence="6">UH-Tt-Lm1</strain>
    </source>
</reference>
<keyword evidence="5" id="KW-0411">Iron-sulfur</keyword>
<dbReference type="Gene3D" id="3.40.50.300">
    <property type="entry name" value="P-loop containing nucleotide triphosphate hydrolases"/>
    <property type="match status" value="1"/>
</dbReference>
<comment type="caution">
    <text evidence="6">The sequence shown here is derived from an EMBL/GenBank/DDBJ whole genome shotgun (WGS) entry which is preliminary data.</text>
</comment>
<protein>
    <submittedName>
        <fullName evidence="6">Uncharacterized protein</fullName>
    </submittedName>
</protein>